<organism evidence="1 2">
    <name type="scientific">Eumeta variegata</name>
    <name type="common">Bagworm moth</name>
    <name type="synonym">Eumeta japonica</name>
    <dbReference type="NCBI Taxonomy" id="151549"/>
    <lineage>
        <taxon>Eukaryota</taxon>
        <taxon>Metazoa</taxon>
        <taxon>Ecdysozoa</taxon>
        <taxon>Arthropoda</taxon>
        <taxon>Hexapoda</taxon>
        <taxon>Insecta</taxon>
        <taxon>Pterygota</taxon>
        <taxon>Neoptera</taxon>
        <taxon>Endopterygota</taxon>
        <taxon>Lepidoptera</taxon>
        <taxon>Glossata</taxon>
        <taxon>Ditrysia</taxon>
        <taxon>Tineoidea</taxon>
        <taxon>Psychidae</taxon>
        <taxon>Oiketicinae</taxon>
        <taxon>Eumeta</taxon>
    </lineage>
</organism>
<dbReference type="EMBL" id="BGZK01000296">
    <property type="protein sequence ID" value="GBP34911.1"/>
    <property type="molecule type" value="Genomic_DNA"/>
</dbReference>
<reference evidence="1 2" key="1">
    <citation type="journal article" date="2019" name="Commun. Biol.">
        <title>The bagworm genome reveals a unique fibroin gene that provides high tensile strength.</title>
        <authorList>
            <person name="Kono N."/>
            <person name="Nakamura H."/>
            <person name="Ohtoshi R."/>
            <person name="Tomita M."/>
            <person name="Numata K."/>
            <person name="Arakawa K."/>
        </authorList>
    </citation>
    <scope>NUCLEOTIDE SEQUENCE [LARGE SCALE GENOMIC DNA]</scope>
</reference>
<gene>
    <name evidence="1" type="ORF">EVAR_26501_1</name>
</gene>
<accession>A0A4C1V7S1</accession>
<keyword evidence="2" id="KW-1185">Reference proteome</keyword>
<proteinExistence type="predicted"/>
<protein>
    <submittedName>
        <fullName evidence="1">Uncharacterized protein</fullName>
    </submittedName>
</protein>
<dbReference type="OrthoDB" id="7322084at2759"/>
<evidence type="ECO:0000313" key="1">
    <source>
        <dbReference type="EMBL" id="GBP34911.1"/>
    </source>
</evidence>
<evidence type="ECO:0000313" key="2">
    <source>
        <dbReference type="Proteomes" id="UP000299102"/>
    </source>
</evidence>
<comment type="caution">
    <text evidence="1">The sequence shown here is derived from an EMBL/GenBank/DDBJ whole genome shotgun (WGS) entry which is preliminary data.</text>
</comment>
<dbReference type="Proteomes" id="UP000299102">
    <property type="component" value="Unassembled WGS sequence"/>
</dbReference>
<sequence length="120" mass="13340">MTSMNPPQVMIMSVGREDEENLIKMTGSNKLDKSGVVKSDVVDGKIKAKAEKLHNSATRKSEKNVEAKASTLSGENEKLFTKINITEHTPNRIRPNKIIRKNTVNRSSGNIFLNTMNSVK</sequence>
<dbReference type="AlphaFoldDB" id="A0A4C1V7S1"/>
<name>A0A4C1V7S1_EUMVA</name>